<accession>A0A921MND9</accession>
<sequence>MASTKYLTKALRCPDGKRKYIRAKTQKELDEKVQRAQLELCMGINIGDNTTFRELTRTWLDFCKRPKVNENTIRLINITLDHHVLPYIGHLRVRDIRPVHIARVMSEAAELAKGTQAALLSRMREVFQFAIDNRVIAVSPVTSQFKPGGTPPAERVPLTEGQVRALLAAAKAKGDDLYVFVCLCLFAGLRRGEALGLCWDSVDFTGRTITVRRQAVFHRSGLELTDRLKTQGAKRVLPIPDVLLEALRQRRRATDTMTVVGAMDMQSAKRITRQLQFLCAVDSGGAVVHKGAALDFYVHPHLLRHTYASRLMATGADLKEVQYLLGHTTPAMTLRVYTHYDKRSRQRETATKVDAAFRPESSAI</sequence>
<dbReference type="Gene3D" id="1.10.150.130">
    <property type="match status" value="1"/>
</dbReference>
<evidence type="ECO:0000313" key="7">
    <source>
        <dbReference type="EMBL" id="HJG87798.1"/>
    </source>
</evidence>
<dbReference type="EMBL" id="DYUC01000126">
    <property type="protein sequence ID" value="HJG87798.1"/>
    <property type="molecule type" value="Genomic_DNA"/>
</dbReference>
<feature type="domain" description="Tyr recombinase" evidence="5">
    <location>
        <begin position="153"/>
        <end position="351"/>
    </location>
</feature>
<dbReference type="InterPro" id="IPR044068">
    <property type="entry name" value="CB"/>
</dbReference>
<dbReference type="GO" id="GO:0003677">
    <property type="term" value="F:DNA binding"/>
    <property type="evidence" value="ECO:0007669"/>
    <property type="project" value="UniProtKB-UniRule"/>
</dbReference>
<dbReference type="GO" id="GO:0006310">
    <property type="term" value="P:DNA recombination"/>
    <property type="evidence" value="ECO:0007669"/>
    <property type="project" value="UniProtKB-KW"/>
</dbReference>
<dbReference type="InterPro" id="IPR002104">
    <property type="entry name" value="Integrase_catalytic"/>
</dbReference>
<dbReference type="InterPro" id="IPR013762">
    <property type="entry name" value="Integrase-like_cat_sf"/>
</dbReference>
<dbReference type="Gene3D" id="1.10.443.10">
    <property type="entry name" value="Intergrase catalytic core"/>
    <property type="match status" value="1"/>
</dbReference>
<dbReference type="PROSITE" id="PS51900">
    <property type="entry name" value="CB"/>
    <property type="match status" value="1"/>
</dbReference>
<evidence type="ECO:0000313" key="8">
    <source>
        <dbReference type="Proteomes" id="UP000760668"/>
    </source>
</evidence>
<feature type="domain" description="Core-binding (CB)" evidence="6">
    <location>
        <begin position="50"/>
        <end position="131"/>
    </location>
</feature>
<evidence type="ECO:0000259" key="6">
    <source>
        <dbReference type="PROSITE" id="PS51900"/>
    </source>
</evidence>
<comment type="similarity">
    <text evidence="1">Belongs to the 'phage' integrase family.</text>
</comment>
<evidence type="ECO:0000256" key="3">
    <source>
        <dbReference type="ARBA" id="ARBA00023172"/>
    </source>
</evidence>
<dbReference type="InterPro" id="IPR050090">
    <property type="entry name" value="Tyrosine_recombinase_XerCD"/>
</dbReference>
<organism evidence="7 8">
    <name type="scientific">Pseudoflavonifractor capillosus</name>
    <dbReference type="NCBI Taxonomy" id="106588"/>
    <lineage>
        <taxon>Bacteria</taxon>
        <taxon>Bacillati</taxon>
        <taxon>Bacillota</taxon>
        <taxon>Clostridia</taxon>
        <taxon>Eubacteriales</taxon>
        <taxon>Oscillospiraceae</taxon>
        <taxon>Pseudoflavonifractor</taxon>
    </lineage>
</organism>
<dbReference type="PANTHER" id="PTHR30349:SF64">
    <property type="entry name" value="PROPHAGE INTEGRASE INTD-RELATED"/>
    <property type="match status" value="1"/>
</dbReference>
<gene>
    <name evidence="7" type="ORF">K8V01_12405</name>
</gene>
<name>A0A921MND9_9FIRM</name>
<keyword evidence="2 4" id="KW-0238">DNA-binding</keyword>
<dbReference type="InterPro" id="IPR011010">
    <property type="entry name" value="DNA_brk_join_enz"/>
</dbReference>
<dbReference type="Pfam" id="PF00589">
    <property type="entry name" value="Phage_integrase"/>
    <property type="match status" value="1"/>
</dbReference>
<comment type="caution">
    <text evidence="7">The sequence shown here is derived from an EMBL/GenBank/DDBJ whole genome shotgun (WGS) entry which is preliminary data.</text>
</comment>
<dbReference type="GO" id="GO:0015074">
    <property type="term" value="P:DNA integration"/>
    <property type="evidence" value="ECO:0007669"/>
    <property type="project" value="InterPro"/>
</dbReference>
<reference evidence="7" key="1">
    <citation type="journal article" date="2021" name="PeerJ">
        <title>Extensive microbial diversity within the chicken gut microbiome revealed by metagenomics and culture.</title>
        <authorList>
            <person name="Gilroy R."/>
            <person name="Ravi A."/>
            <person name="Getino M."/>
            <person name="Pursley I."/>
            <person name="Horton D.L."/>
            <person name="Alikhan N.F."/>
            <person name="Baker D."/>
            <person name="Gharbi K."/>
            <person name="Hall N."/>
            <person name="Watson M."/>
            <person name="Adriaenssens E.M."/>
            <person name="Foster-Nyarko E."/>
            <person name="Jarju S."/>
            <person name="Secka A."/>
            <person name="Antonio M."/>
            <person name="Oren A."/>
            <person name="Chaudhuri R.R."/>
            <person name="La Ragione R."/>
            <person name="Hildebrand F."/>
            <person name="Pallen M.J."/>
        </authorList>
    </citation>
    <scope>NUCLEOTIDE SEQUENCE</scope>
    <source>
        <strain evidence="7">CHK179-5677</strain>
    </source>
</reference>
<dbReference type="AlphaFoldDB" id="A0A921MND9"/>
<dbReference type="SUPFAM" id="SSF56349">
    <property type="entry name" value="DNA breaking-rejoining enzymes"/>
    <property type="match status" value="1"/>
</dbReference>
<proteinExistence type="inferred from homology"/>
<dbReference type="InterPro" id="IPR053876">
    <property type="entry name" value="Phage_int_M"/>
</dbReference>
<dbReference type="PROSITE" id="PS51898">
    <property type="entry name" value="TYR_RECOMBINASE"/>
    <property type="match status" value="1"/>
</dbReference>
<reference evidence="7" key="2">
    <citation type="submission" date="2021-09" db="EMBL/GenBank/DDBJ databases">
        <authorList>
            <person name="Gilroy R."/>
        </authorList>
    </citation>
    <scope>NUCLEOTIDE SEQUENCE</scope>
    <source>
        <strain evidence="7">CHK179-5677</strain>
    </source>
</reference>
<evidence type="ECO:0000256" key="1">
    <source>
        <dbReference type="ARBA" id="ARBA00008857"/>
    </source>
</evidence>
<evidence type="ECO:0000259" key="5">
    <source>
        <dbReference type="PROSITE" id="PS51898"/>
    </source>
</evidence>
<dbReference type="PANTHER" id="PTHR30349">
    <property type="entry name" value="PHAGE INTEGRASE-RELATED"/>
    <property type="match status" value="1"/>
</dbReference>
<evidence type="ECO:0000256" key="4">
    <source>
        <dbReference type="PROSITE-ProRule" id="PRU01248"/>
    </source>
</evidence>
<evidence type="ECO:0000256" key="2">
    <source>
        <dbReference type="ARBA" id="ARBA00023125"/>
    </source>
</evidence>
<dbReference type="Proteomes" id="UP000760668">
    <property type="component" value="Unassembled WGS sequence"/>
</dbReference>
<protein>
    <submittedName>
        <fullName evidence="7">Site-specific integrase</fullName>
    </submittedName>
</protein>
<dbReference type="CDD" id="cd01189">
    <property type="entry name" value="INT_ICEBs1_C_like"/>
    <property type="match status" value="1"/>
</dbReference>
<dbReference type="RefSeq" id="WP_295369725.1">
    <property type="nucleotide sequence ID" value="NZ_DYUC01000126.1"/>
</dbReference>
<dbReference type="Pfam" id="PF22022">
    <property type="entry name" value="Phage_int_M"/>
    <property type="match status" value="1"/>
</dbReference>
<dbReference type="InterPro" id="IPR010998">
    <property type="entry name" value="Integrase_recombinase_N"/>
</dbReference>
<keyword evidence="3" id="KW-0233">DNA recombination</keyword>